<dbReference type="Proteomes" id="UP001144673">
    <property type="component" value="Chromosome 3"/>
</dbReference>
<protein>
    <recommendedName>
        <fullName evidence="3">Alpha/beta hydrolase fold-3 domain-containing protein</fullName>
    </recommendedName>
</protein>
<feature type="region of interest" description="Disordered" evidence="2">
    <location>
        <begin position="25"/>
        <end position="72"/>
    </location>
</feature>
<evidence type="ECO:0000313" key="5">
    <source>
        <dbReference type="Proteomes" id="UP001144673"/>
    </source>
</evidence>
<dbReference type="AlphaFoldDB" id="A0A9W8Q8U1"/>
<dbReference type="RefSeq" id="XP_056050897.1">
    <property type="nucleotide sequence ID" value="XM_056193908.1"/>
</dbReference>
<reference evidence="4" key="1">
    <citation type="journal article" date="2023" name="Access Microbiol">
        <title>De-novo genome assembly for Akanthomyces muscarius, a biocontrol agent of insect agricultural pests.</title>
        <authorList>
            <person name="Erdos Z."/>
            <person name="Studholme D.J."/>
            <person name="Raymond B."/>
            <person name="Sharma M."/>
        </authorList>
    </citation>
    <scope>NUCLEOTIDE SEQUENCE</scope>
    <source>
        <strain evidence="4">Ve6</strain>
    </source>
</reference>
<evidence type="ECO:0000313" key="4">
    <source>
        <dbReference type="EMBL" id="KAJ4147956.1"/>
    </source>
</evidence>
<keyword evidence="5" id="KW-1185">Reference proteome</keyword>
<keyword evidence="1" id="KW-0378">Hydrolase</keyword>
<dbReference type="PANTHER" id="PTHR48081:SF25">
    <property type="entry name" value="PUTATIVE (AFU_ORTHOLOGUE AFUA_3G11560)-RELATED"/>
    <property type="match status" value="1"/>
</dbReference>
<feature type="domain" description="Alpha/beta hydrolase fold-3" evidence="3">
    <location>
        <begin position="228"/>
        <end position="467"/>
    </location>
</feature>
<feature type="compositionally biased region" description="Low complexity" evidence="2">
    <location>
        <begin position="51"/>
        <end position="66"/>
    </location>
</feature>
<organism evidence="4 5">
    <name type="scientific">Akanthomyces muscarius</name>
    <name type="common">Entomopathogenic fungus</name>
    <name type="synonym">Lecanicillium muscarium</name>
    <dbReference type="NCBI Taxonomy" id="2231603"/>
    <lineage>
        <taxon>Eukaryota</taxon>
        <taxon>Fungi</taxon>
        <taxon>Dikarya</taxon>
        <taxon>Ascomycota</taxon>
        <taxon>Pezizomycotina</taxon>
        <taxon>Sordariomycetes</taxon>
        <taxon>Hypocreomycetidae</taxon>
        <taxon>Hypocreales</taxon>
        <taxon>Cordycipitaceae</taxon>
        <taxon>Akanthomyces</taxon>
    </lineage>
</organism>
<dbReference type="Pfam" id="PF07859">
    <property type="entry name" value="Abhydrolase_3"/>
    <property type="match status" value="1"/>
</dbReference>
<dbReference type="InterPro" id="IPR050300">
    <property type="entry name" value="GDXG_lipolytic_enzyme"/>
</dbReference>
<accession>A0A9W8Q8U1</accession>
<dbReference type="SUPFAM" id="SSF53474">
    <property type="entry name" value="alpha/beta-Hydrolases"/>
    <property type="match status" value="1"/>
</dbReference>
<dbReference type="Gene3D" id="3.40.50.1820">
    <property type="entry name" value="alpha/beta hydrolase"/>
    <property type="match status" value="1"/>
</dbReference>
<evidence type="ECO:0000256" key="1">
    <source>
        <dbReference type="ARBA" id="ARBA00022801"/>
    </source>
</evidence>
<dbReference type="GeneID" id="80889607"/>
<proteinExistence type="predicted"/>
<evidence type="ECO:0000256" key="2">
    <source>
        <dbReference type="SAM" id="MobiDB-lite"/>
    </source>
</evidence>
<evidence type="ECO:0000259" key="3">
    <source>
        <dbReference type="Pfam" id="PF07859"/>
    </source>
</evidence>
<comment type="caution">
    <text evidence="4">The sequence shown here is derived from an EMBL/GenBank/DDBJ whole genome shotgun (WGS) entry which is preliminary data.</text>
</comment>
<dbReference type="InterPro" id="IPR013094">
    <property type="entry name" value="AB_hydrolase_3"/>
</dbReference>
<gene>
    <name evidence="4" type="ORF">LMH87_002448</name>
</gene>
<dbReference type="GO" id="GO:0016787">
    <property type="term" value="F:hydrolase activity"/>
    <property type="evidence" value="ECO:0007669"/>
    <property type="project" value="UniProtKB-KW"/>
</dbReference>
<dbReference type="InterPro" id="IPR029058">
    <property type="entry name" value="AB_hydrolase_fold"/>
</dbReference>
<sequence>MKCKLLQLIADESSSFDRAIRNLSCTNGGAPRRPLPLHSRPGSRSAPQPPSSSLGLTSTKPPTTTKDTPEKMPSALSTIQLVLSKIPLLLKTVLFYLLSLSPTARKWDFRTELAVTMLRELLGNAPPSTVSAQQALFMRDTGARGRIWVSRTTLPAPPEDDVRQQVLGAVAALGSGGERYAAPPLQDVGGEWVGVRHGVSSWAAEPTGLSERAKFDSLTREAETDVTILYIHGGANYLMDPVSARPVALAYATYAKSRVFSVRYRLAPQGPFPSALLDAFVAYLSLLHPPPGSWHDAVPASSLVITGDSAGGNISMSLLQLLLQLHRSAPGSTLPTVRFHGRDVGVPLPAGVGLNSPSLDLTRSMQWSEAFLQYDYLPTPKLSPVTSPPCAAWPADPPRVHLYCEGSALAHPLVSPMAAAAWEGAPPVFFVCGEELLTDEAKTVARRMARQGVPVVWEQWEAMPHCFGMVLTWTEASRVSYQGWADFVRDAIRGRVETKGCYVSVKTLKRKEVDVKTLTTISDEDVLEGMAAGRRRIEDKFAYLLK</sequence>
<name>A0A9W8Q8U1_AKAMU</name>
<dbReference type="EMBL" id="JAJHUN010000010">
    <property type="protein sequence ID" value="KAJ4147956.1"/>
    <property type="molecule type" value="Genomic_DNA"/>
</dbReference>
<dbReference type="PANTHER" id="PTHR48081">
    <property type="entry name" value="AB HYDROLASE SUPERFAMILY PROTEIN C4A8.06C"/>
    <property type="match status" value="1"/>
</dbReference>